<evidence type="ECO:0000256" key="3">
    <source>
        <dbReference type="ARBA" id="ARBA00023274"/>
    </source>
</evidence>
<comment type="similarity">
    <text evidence="1">Belongs to the eukaryotic ribosomal protein eL22 family.</text>
</comment>
<dbReference type="GO" id="GO:0003735">
    <property type="term" value="F:structural constituent of ribosome"/>
    <property type="evidence" value="ECO:0007669"/>
    <property type="project" value="InterPro"/>
</dbReference>
<proteinExistence type="inferred from homology"/>
<name>A0A0F7SIC1_PHARH</name>
<dbReference type="PANTHER" id="PTHR10064:SF0">
    <property type="entry name" value="FI24544P1-RELATED"/>
    <property type="match status" value="1"/>
</dbReference>
<sequence>MPKVVKPTGPSKKAQSFTIDCTKPAEDRIFDVAGFEKYLHDNIKIDGKPGQLGSVVGIERVEDTKIVITSTTALSKRYLKFLTKRYLKKSTLRDFVRVVASGKDSYQLRFFNIQGEDGEEVEGEDEEDME</sequence>
<dbReference type="FunFam" id="3.30.1360.210:FF:000001">
    <property type="entry name" value="60S ribosomal protein L22 1"/>
    <property type="match status" value="1"/>
</dbReference>
<evidence type="ECO:0000256" key="2">
    <source>
        <dbReference type="ARBA" id="ARBA00022980"/>
    </source>
</evidence>
<dbReference type="AlphaFoldDB" id="A0A0F7SIC1"/>
<dbReference type="GO" id="GO:0003723">
    <property type="term" value="F:RNA binding"/>
    <property type="evidence" value="ECO:0007669"/>
    <property type="project" value="TreeGrafter"/>
</dbReference>
<dbReference type="InterPro" id="IPR038526">
    <property type="entry name" value="Ribosomal_eL22_sf"/>
</dbReference>
<dbReference type="GO" id="GO:0002181">
    <property type="term" value="P:cytoplasmic translation"/>
    <property type="evidence" value="ECO:0007669"/>
    <property type="project" value="TreeGrafter"/>
</dbReference>
<dbReference type="GO" id="GO:0005840">
    <property type="term" value="C:ribosome"/>
    <property type="evidence" value="ECO:0007669"/>
    <property type="project" value="UniProtKB-KW"/>
</dbReference>
<dbReference type="GO" id="GO:1990904">
    <property type="term" value="C:ribonucleoprotein complex"/>
    <property type="evidence" value="ECO:0007669"/>
    <property type="project" value="UniProtKB-KW"/>
</dbReference>
<keyword evidence="2 6" id="KW-0689">Ribosomal protein</keyword>
<keyword evidence="3" id="KW-0687">Ribonucleoprotein</keyword>
<accession>A0A0F7SIC1</accession>
<dbReference type="InterPro" id="IPR002671">
    <property type="entry name" value="Ribosomal_eL22"/>
</dbReference>
<dbReference type="PANTHER" id="PTHR10064">
    <property type="entry name" value="60S RIBOSOMAL PROTEIN L22"/>
    <property type="match status" value="1"/>
</dbReference>
<organism evidence="6">
    <name type="scientific">Phaffia rhodozyma</name>
    <name type="common">Yeast</name>
    <name type="synonym">Xanthophyllomyces dendrorhous</name>
    <dbReference type="NCBI Taxonomy" id="264483"/>
    <lineage>
        <taxon>Eukaryota</taxon>
        <taxon>Fungi</taxon>
        <taxon>Dikarya</taxon>
        <taxon>Basidiomycota</taxon>
        <taxon>Agaricomycotina</taxon>
        <taxon>Tremellomycetes</taxon>
        <taxon>Cystofilobasidiales</taxon>
        <taxon>Mrakiaceae</taxon>
        <taxon>Phaffia</taxon>
    </lineage>
</organism>
<dbReference type="Gene3D" id="3.30.1360.210">
    <property type="match status" value="1"/>
</dbReference>
<dbReference type="GO" id="GO:0005737">
    <property type="term" value="C:cytoplasm"/>
    <property type="evidence" value="ECO:0007669"/>
    <property type="project" value="UniProtKB-ARBA"/>
</dbReference>
<dbReference type="EMBL" id="LN483167">
    <property type="protein sequence ID" value="CDZ96702.1"/>
    <property type="molecule type" value="Genomic_DNA"/>
</dbReference>
<evidence type="ECO:0000256" key="4">
    <source>
        <dbReference type="ARBA" id="ARBA00040613"/>
    </source>
</evidence>
<protein>
    <recommendedName>
        <fullName evidence="4">Large ribosomal subunit protein eL22</fullName>
    </recommendedName>
    <alternativeName>
        <fullName evidence="5">60S ribosomal protein L22</fullName>
    </alternativeName>
</protein>
<evidence type="ECO:0000256" key="1">
    <source>
        <dbReference type="ARBA" id="ARBA00007817"/>
    </source>
</evidence>
<evidence type="ECO:0000313" key="6">
    <source>
        <dbReference type="EMBL" id="CDZ96702.1"/>
    </source>
</evidence>
<reference evidence="6" key="1">
    <citation type="submission" date="2014-08" db="EMBL/GenBank/DDBJ databases">
        <authorList>
            <person name="Sharma Rahul"/>
            <person name="Thines Marco"/>
        </authorList>
    </citation>
    <scope>NUCLEOTIDE SEQUENCE</scope>
</reference>
<evidence type="ECO:0000256" key="5">
    <source>
        <dbReference type="ARBA" id="ARBA00041214"/>
    </source>
</evidence>
<dbReference type="Pfam" id="PF01776">
    <property type="entry name" value="Ribosomal_L22e"/>
    <property type="match status" value="1"/>
</dbReference>